<dbReference type="GO" id="GO:0016020">
    <property type="term" value="C:membrane"/>
    <property type="evidence" value="ECO:0007669"/>
    <property type="project" value="UniProtKB-SubCell"/>
</dbReference>
<proteinExistence type="inferred from homology"/>
<evidence type="ECO:0000313" key="11">
    <source>
        <dbReference type="EMBL" id="KAF6159668.1"/>
    </source>
</evidence>
<feature type="domain" description="Trichome birefringence-like C-terminal" evidence="9">
    <location>
        <begin position="189"/>
        <end position="481"/>
    </location>
</feature>
<feature type="domain" description="Trichome birefringence-like N-terminal" evidence="10">
    <location>
        <begin position="135"/>
        <end position="187"/>
    </location>
</feature>
<dbReference type="GO" id="GO:0005794">
    <property type="term" value="C:Golgi apparatus"/>
    <property type="evidence" value="ECO:0007669"/>
    <property type="project" value="TreeGrafter"/>
</dbReference>
<dbReference type="InterPro" id="IPR029962">
    <property type="entry name" value="TBL"/>
</dbReference>
<dbReference type="Proteomes" id="UP000541444">
    <property type="component" value="Unassembled WGS sequence"/>
</dbReference>
<comment type="subcellular location">
    <subcellularLocation>
        <location evidence="1">Membrane</location>
        <topology evidence="1">Single-pass membrane protein</topology>
    </subcellularLocation>
</comment>
<evidence type="ECO:0000256" key="3">
    <source>
        <dbReference type="ARBA" id="ARBA00022692"/>
    </source>
</evidence>
<protein>
    <recommendedName>
        <fullName evidence="13">Trichome birefringence-like N-terminal domain-containing protein</fullName>
    </recommendedName>
</protein>
<evidence type="ECO:0000256" key="7">
    <source>
        <dbReference type="SAM" id="MobiDB-lite"/>
    </source>
</evidence>
<evidence type="ECO:0000256" key="1">
    <source>
        <dbReference type="ARBA" id="ARBA00004167"/>
    </source>
</evidence>
<keyword evidence="4" id="KW-0735">Signal-anchor</keyword>
<evidence type="ECO:0000256" key="4">
    <source>
        <dbReference type="ARBA" id="ARBA00022968"/>
    </source>
</evidence>
<evidence type="ECO:0000313" key="12">
    <source>
        <dbReference type="Proteomes" id="UP000541444"/>
    </source>
</evidence>
<accession>A0A7J7MYA9</accession>
<evidence type="ECO:0000259" key="9">
    <source>
        <dbReference type="Pfam" id="PF13839"/>
    </source>
</evidence>
<name>A0A7J7MYA9_9MAGN</name>
<sequence length="496" mass="55810">MKTLPRAGSSIMVIIGGLALFLVFASWGLISHPSASTVIQGSFNPSIDQSVIPVKPEPRSAVYPAGNNDTGDAVEVKYPSGYNVSDVKELAHIVPPWVVDDLPLTDDSRESNKLYVNSTLEASLSPLSAPKVKSESCDMYNGKWFHDSAGPLYTNNSCPIITNSQNCQGNGRPDKDYENYRWKPTKCGLPRFDPKEFLKLMRGKTIAFIGDSVARNQMESLLCILWQVETPTNHGDSRMHDWLFKSTSTRIVRIWSAWLIHKTLEPFDFAPKDVVKLHLDSPDENFMEFLPTFDVVVISSGHWYVRKTAYIYKNEIVGGQLWWPDKSRRKKMDNVKAFGISVETILSAIATHPNYSGLVIVRSYSPDHYEGGSWNTGGSCTDKVKPATDAELANNRFTNDLHKKQVTGFNRAVKKQTNKSRFRYMDITKAYSYRHDGHPGPYRSRDPHKKTTRGPHGEPPPQDCLHWCMPGPVDTWNELAFEIIKRDLESAGSLPT</sequence>
<comment type="similarity">
    <text evidence="2">Belongs to the PC-esterase family. TBL subfamily.</text>
</comment>
<keyword evidence="3 8" id="KW-0812">Transmembrane</keyword>
<feature type="transmembrane region" description="Helical" evidence="8">
    <location>
        <begin position="12"/>
        <end position="30"/>
    </location>
</feature>
<evidence type="ECO:0000256" key="2">
    <source>
        <dbReference type="ARBA" id="ARBA00007727"/>
    </source>
</evidence>
<organism evidence="11 12">
    <name type="scientific">Kingdonia uniflora</name>
    <dbReference type="NCBI Taxonomy" id="39325"/>
    <lineage>
        <taxon>Eukaryota</taxon>
        <taxon>Viridiplantae</taxon>
        <taxon>Streptophyta</taxon>
        <taxon>Embryophyta</taxon>
        <taxon>Tracheophyta</taxon>
        <taxon>Spermatophyta</taxon>
        <taxon>Magnoliopsida</taxon>
        <taxon>Ranunculales</taxon>
        <taxon>Circaeasteraceae</taxon>
        <taxon>Kingdonia</taxon>
    </lineage>
</organism>
<dbReference type="Pfam" id="PF13839">
    <property type="entry name" value="PC-Esterase"/>
    <property type="match status" value="1"/>
</dbReference>
<feature type="region of interest" description="Disordered" evidence="7">
    <location>
        <begin position="434"/>
        <end position="463"/>
    </location>
</feature>
<gene>
    <name evidence="11" type="ORF">GIB67_029926</name>
</gene>
<reference evidence="11 12" key="1">
    <citation type="journal article" date="2020" name="IScience">
        <title>Genome Sequencing of the Endangered Kingdonia uniflora (Circaeasteraceae, Ranunculales) Reveals Potential Mechanisms of Evolutionary Specialization.</title>
        <authorList>
            <person name="Sun Y."/>
            <person name="Deng T."/>
            <person name="Zhang A."/>
            <person name="Moore M.J."/>
            <person name="Landis J.B."/>
            <person name="Lin N."/>
            <person name="Zhang H."/>
            <person name="Zhang X."/>
            <person name="Huang J."/>
            <person name="Zhang X."/>
            <person name="Sun H."/>
            <person name="Wang H."/>
        </authorList>
    </citation>
    <scope>NUCLEOTIDE SEQUENCE [LARGE SCALE GENOMIC DNA]</scope>
    <source>
        <strain evidence="11">TB1705</strain>
        <tissue evidence="11">Leaf</tissue>
    </source>
</reference>
<comment type="caution">
    <text evidence="11">The sequence shown here is derived from an EMBL/GenBank/DDBJ whole genome shotgun (WGS) entry which is preliminary data.</text>
</comment>
<dbReference type="OrthoDB" id="630188at2759"/>
<keyword evidence="12" id="KW-1185">Reference proteome</keyword>
<dbReference type="InterPro" id="IPR025846">
    <property type="entry name" value="TBL_N"/>
</dbReference>
<dbReference type="EMBL" id="JACGCM010001188">
    <property type="protein sequence ID" value="KAF6159668.1"/>
    <property type="molecule type" value="Genomic_DNA"/>
</dbReference>
<evidence type="ECO:0000256" key="6">
    <source>
        <dbReference type="ARBA" id="ARBA00023136"/>
    </source>
</evidence>
<dbReference type="GO" id="GO:0016413">
    <property type="term" value="F:O-acetyltransferase activity"/>
    <property type="evidence" value="ECO:0007669"/>
    <property type="project" value="InterPro"/>
</dbReference>
<dbReference type="PANTHER" id="PTHR32285:SF18">
    <property type="entry name" value="PROTEIN TRICHOME BIREFRINGENCE-LIKE 18"/>
    <property type="match status" value="1"/>
</dbReference>
<dbReference type="AlphaFoldDB" id="A0A7J7MYA9"/>
<evidence type="ECO:0000256" key="5">
    <source>
        <dbReference type="ARBA" id="ARBA00022989"/>
    </source>
</evidence>
<keyword evidence="5 8" id="KW-1133">Transmembrane helix</keyword>
<dbReference type="InterPro" id="IPR026057">
    <property type="entry name" value="TBL_C"/>
</dbReference>
<evidence type="ECO:0008006" key="13">
    <source>
        <dbReference type="Google" id="ProtNLM"/>
    </source>
</evidence>
<keyword evidence="6 8" id="KW-0472">Membrane</keyword>
<evidence type="ECO:0000259" key="10">
    <source>
        <dbReference type="Pfam" id="PF14416"/>
    </source>
</evidence>
<dbReference type="PANTHER" id="PTHR32285">
    <property type="entry name" value="PROTEIN TRICHOME BIREFRINGENCE-LIKE 9-RELATED"/>
    <property type="match status" value="1"/>
</dbReference>
<dbReference type="Pfam" id="PF14416">
    <property type="entry name" value="PMR5N"/>
    <property type="match status" value="1"/>
</dbReference>
<evidence type="ECO:0000256" key="8">
    <source>
        <dbReference type="SAM" id="Phobius"/>
    </source>
</evidence>